<evidence type="ECO:0000313" key="3">
    <source>
        <dbReference type="Proteomes" id="UP000324897"/>
    </source>
</evidence>
<dbReference type="OrthoDB" id="696000at2759"/>
<evidence type="ECO:0000259" key="1">
    <source>
        <dbReference type="Pfam" id="PF20235"/>
    </source>
</evidence>
<name>A0A5J9U7N8_9POAL</name>
<dbReference type="EMBL" id="RWGY01000029">
    <property type="protein sequence ID" value="TVU19712.1"/>
    <property type="molecule type" value="Genomic_DNA"/>
</dbReference>
<comment type="caution">
    <text evidence="2">The sequence shown here is derived from an EMBL/GenBank/DDBJ whole genome shotgun (WGS) entry which is preliminary data.</text>
</comment>
<dbReference type="Pfam" id="PF20235">
    <property type="entry name" value="PIR2-like_helical"/>
    <property type="match status" value="2"/>
</dbReference>
<sequence>MSREKQAARWQGSGPRTGIYEPIDLPDNFVMGIGEDEIQAVLCKIYDGLIMMLQEEEEEEEELLLNNGCFCFGIMDPTTNILINIGLTKGMKGVSSPTWGDNEEEATTAFLLDICKRSLDGLIAFLARLFPYLPAAEAVLFLDAADADPLVAACFIVSRRGMMRDFDFDVCSGAAAAAVEAALLCAAVAAKHPDPEELVRRWKLLSPDLGKIESINNPAGTVLHTMHHVSQRIAFTGKTRTTHFELSKPWLSARRRYGILANRMRPAVDDWLPPSRGAVKRMLLATIHGFYLQVLARLPAADPSRYYRSMLMGGFCYGPLDPSPTSSSTPSGSS</sequence>
<evidence type="ECO:0000313" key="2">
    <source>
        <dbReference type="EMBL" id="TVU19712.1"/>
    </source>
</evidence>
<gene>
    <name evidence="2" type="ORF">EJB05_35879</name>
</gene>
<proteinExistence type="predicted"/>
<feature type="domain" description="PIR2-like helical" evidence="1">
    <location>
        <begin position="43"/>
        <end position="154"/>
    </location>
</feature>
<feature type="non-terminal residue" evidence="2">
    <location>
        <position position="1"/>
    </location>
</feature>
<dbReference type="AlphaFoldDB" id="A0A5J9U7N8"/>
<dbReference type="InterPro" id="IPR046527">
    <property type="entry name" value="PIR2-like_helical"/>
</dbReference>
<dbReference type="Proteomes" id="UP000324897">
    <property type="component" value="Chromosome 7"/>
</dbReference>
<keyword evidence="3" id="KW-1185">Reference proteome</keyword>
<dbReference type="PANTHER" id="PTHR33120">
    <property type="entry name" value="EXPRESSED PROTEIN-RELATED"/>
    <property type="match status" value="1"/>
</dbReference>
<organism evidence="2 3">
    <name type="scientific">Eragrostis curvula</name>
    <name type="common">weeping love grass</name>
    <dbReference type="NCBI Taxonomy" id="38414"/>
    <lineage>
        <taxon>Eukaryota</taxon>
        <taxon>Viridiplantae</taxon>
        <taxon>Streptophyta</taxon>
        <taxon>Embryophyta</taxon>
        <taxon>Tracheophyta</taxon>
        <taxon>Spermatophyta</taxon>
        <taxon>Magnoliopsida</taxon>
        <taxon>Liliopsida</taxon>
        <taxon>Poales</taxon>
        <taxon>Poaceae</taxon>
        <taxon>PACMAD clade</taxon>
        <taxon>Chloridoideae</taxon>
        <taxon>Eragrostideae</taxon>
        <taxon>Eragrostidinae</taxon>
        <taxon>Eragrostis</taxon>
    </lineage>
</organism>
<protein>
    <recommendedName>
        <fullName evidence="1">PIR2-like helical domain-containing protein</fullName>
    </recommendedName>
</protein>
<accession>A0A5J9U7N8</accession>
<dbReference type="PANTHER" id="PTHR33120:SF57">
    <property type="entry name" value="PIR2-LIKE HELICAL DOMAIN-CONTAINING PROTEIN"/>
    <property type="match status" value="1"/>
</dbReference>
<reference evidence="2 3" key="1">
    <citation type="journal article" date="2019" name="Sci. Rep.">
        <title>A high-quality genome of Eragrostis curvula grass provides insights into Poaceae evolution and supports new strategies to enhance forage quality.</title>
        <authorList>
            <person name="Carballo J."/>
            <person name="Santos B.A.C.M."/>
            <person name="Zappacosta D."/>
            <person name="Garbus I."/>
            <person name="Selva J.P."/>
            <person name="Gallo C.A."/>
            <person name="Diaz A."/>
            <person name="Albertini E."/>
            <person name="Caccamo M."/>
            <person name="Echenique V."/>
        </authorList>
    </citation>
    <scope>NUCLEOTIDE SEQUENCE [LARGE SCALE GENOMIC DNA]</scope>
    <source>
        <strain evidence="3">cv. Victoria</strain>
        <tissue evidence="2">Leaf</tissue>
    </source>
</reference>
<dbReference type="Gramene" id="TVU19712">
    <property type="protein sequence ID" value="TVU19712"/>
    <property type="gene ID" value="EJB05_35879"/>
</dbReference>
<feature type="domain" description="PIR2-like helical" evidence="1">
    <location>
        <begin position="286"/>
        <end position="322"/>
    </location>
</feature>